<protein>
    <recommendedName>
        <fullName evidence="1">Antitoxin Xre/MbcA/ParS-like toxin-binding domain-containing protein</fullName>
    </recommendedName>
</protein>
<evidence type="ECO:0000313" key="2">
    <source>
        <dbReference type="EMBL" id="KKN37494.1"/>
    </source>
</evidence>
<gene>
    <name evidence="2" type="ORF">LCGC14_0762900</name>
</gene>
<comment type="caution">
    <text evidence="2">The sequence shown here is derived from an EMBL/GenBank/DDBJ whole genome shotgun (WGS) entry which is preliminary data.</text>
</comment>
<dbReference type="AlphaFoldDB" id="A0A0F9Q4Q1"/>
<dbReference type="EMBL" id="LAZR01001890">
    <property type="protein sequence ID" value="KKN37494.1"/>
    <property type="molecule type" value="Genomic_DNA"/>
</dbReference>
<reference evidence="2" key="1">
    <citation type="journal article" date="2015" name="Nature">
        <title>Complex archaea that bridge the gap between prokaryotes and eukaryotes.</title>
        <authorList>
            <person name="Spang A."/>
            <person name="Saw J.H."/>
            <person name="Jorgensen S.L."/>
            <person name="Zaremba-Niedzwiedzka K."/>
            <person name="Martijn J."/>
            <person name="Lind A.E."/>
            <person name="van Eijk R."/>
            <person name="Schleper C."/>
            <person name="Guy L."/>
            <person name="Ettema T.J."/>
        </authorList>
    </citation>
    <scope>NUCLEOTIDE SEQUENCE</scope>
</reference>
<accession>A0A0F9Q4Q1</accession>
<feature type="domain" description="Antitoxin Xre/MbcA/ParS-like toxin-binding" evidence="1">
    <location>
        <begin position="105"/>
        <end position="152"/>
    </location>
</feature>
<dbReference type="InterPro" id="IPR024467">
    <property type="entry name" value="Xre/MbcA/ParS-like_toxin-bd"/>
</dbReference>
<evidence type="ECO:0000259" key="1">
    <source>
        <dbReference type="Pfam" id="PF09722"/>
    </source>
</evidence>
<name>A0A0F9Q4Q1_9ZZZZ</name>
<dbReference type="Pfam" id="PF09722">
    <property type="entry name" value="Xre_MbcA_ParS_C"/>
    <property type="match status" value="1"/>
</dbReference>
<sequence length="155" mass="17694">MRKFTLSRKYFYLKYLAMTMTALMDNIPVTANPAWVIGYLNDGGFDTQHVNALKKISGANNNVLSEILGVTPKTFNAYSKDISKLKIDTKEHIILLLSLMKKGSEVFNDQEEFNEWLNSPNVFLDNKRPMEFLNTISGIKFIDSRLVAMEYGDNV</sequence>
<organism evidence="2">
    <name type="scientific">marine sediment metagenome</name>
    <dbReference type="NCBI Taxonomy" id="412755"/>
    <lineage>
        <taxon>unclassified sequences</taxon>
        <taxon>metagenomes</taxon>
        <taxon>ecological metagenomes</taxon>
    </lineage>
</organism>
<proteinExistence type="predicted"/>